<dbReference type="Gene3D" id="1.10.167.10">
    <property type="entry name" value="Regulator of G-protein Signalling 4, domain 2"/>
    <property type="match status" value="1"/>
</dbReference>
<comment type="caution">
    <text evidence="3">The sequence shown here is derived from an EMBL/GenBank/DDBJ whole genome shotgun (WGS) entry which is preliminary data.</text>
</comment>
<evidence type="ECO:0000313" key="3">
    <source>
        <dbReference type="EMBL" id="ETN99808.1"/>
    </source>
</evidence>
<feature type="compositionally biased region" description="Basic and acidic residues" evidence="1">
    <location>
        <begin position="1"/>
        <end position="24"/>
    </location>
</feature>
<gene>
    <name evidence="3" type="ORF">RFI_37659</name>
</gene>
<dbReference type="PROSITE" id="PS50132">
    <property type="entry name" value="RGS"/>
    <property type="match status" value="1"/>
</dbReference>
<dbReference type="InterPro" id="IPR036305">
    <property type="entry name" value="RGS_sf"/>
</dbReference>
<reference evidence="3 4" key="1">
    <citation type="journal article" date="2013" name="Curr. Biol.">
        <title>The Genome of the Foraminiferan Reticulomyxa filosa.</title>
        <authorList>
            <person name="Glockner G."/>
            <person name="Hulsmann N."/>
            <person name="Schleicher M."/>
            <person name="Noegel A.A."/>
            <person name="Eichinger L."/>
            <person name="Gallinger C."/>
            <person name="Pawlowski J."/>
            <person name="Sierra R."/>
            <person name="Euteneuer U."/>
            <person name="Pillet L."/>
            <person name="Moustafa A."/>
            <person name="Platzer M."/>
            <person name="Groth M."/>
            <person name="Szafranski K."/>
            <person name="Schliwa M."/>
        </authorList>
    </citation>
    <scope>NUCLEOTIDE SEQUENCE [LARGE SCALE GENOMIC DNA]</scope>
</reference>
<evidence type="ECO:0000256" key="1">
    <source>
        <dbReference type="SAM" id="MobiDB-lite"/>
    </source>
</evidence>
<dbReference type="InterPro" id="IPR044926">
    <property type="entry name" value="RGS_subdomain_2"/>
</dbReference>
<feature type="domain" description="RGS" evidence="2">
    <location>
        <begin position="42"/>
        <end position="80"/>
    </location>
</feature>
<keyword evidence="4" id="KW-1185">Reference proteome</keyword>
<dbReference type="OrthoDB" id="2100419at2759"/>
<name>X6LE29_RETFI</name>
<dbReference type="AlphaFoldDB" id="X6LE29"/>
<evidence type="ECO:0000259" key="2">
    <source>
        <dbReference type="PROSITE" id="PS50132"/>
    </source>
</evidence>
<dbReference type="InterPro" id="IPR016137">
    <property type="entry name" value="RGS"/>
</dbReference>
<protein>
    <recommendedName>
        <fullName evidence="2">RGS domain-containing protein</fullName>
    </recommendedName>
</protein>
<dbReference type="SUPFAM" id="SSF48097">
    <property type="entry name" value="Regulator of G-protein signaling, RGS"/>
    <property type="match status" value="1"/>
</dbReference>
<dbReference type="Proteomes" id="UP000023152">
    <property type="component" value="Unassembled WGS sequence"/>
</dbReference>
<proteinExistence type="predicted"/>
<accession>X6LE29</accession>
<feature type="region of interest" description="Disordered" evidence="1">
    <location>
        <begin position="1"/>
        <end position="37"/>
    </location>
</feature>
<feature type="non-terminal residue" evidence="3">
    <location>
        <position position="99"/>
    </location>
</feature>
<sequence length="99" mass="11743">MGEKRDEDMENEREEKENRFPDKSQRKKQKPKKKKSEHGMLNLETILASPQLLNIFAEFLVREYCLEGLLFLLCVIQFKRHLCFVHADIIDGMQGEFVD</sequence>
<organism evidence="3 4">
    <name type="scientific">Reticulomyxa filosa</name>
    <dbReference type="NCBI Taxonomy" id="46433"/>
    <lineage>
        <taxon>Eukaryota</taxon>
        <taxon>Sar</taxon>
        <taxon>Rhizaria</taxon>
        <taxon>Retaria</taxon>
        <taxon>Foraminifera</taxon>
        <taxon>Monothalamids</taxon>
        <taxon>Reticulomyxidae</taxon>
        <taxon>Reticulomyxa</taxon>
    </lineage>
</organism>
<feature type="compositionally biased region" description="Basic residues" evidence="1">
    <location>
        <begin position="25"/>
        <end position="36"/>
    </location>
</feature>
<dbReference type="EMBL" id="ASPP01042841">
    <property type="protein sequence ID" value="ETN99808.1"/>
    <property type="molecule type" value="Genomic_DNA"/>
</dbReference>
<evidence type="ECO:0000313" key="4">
    <source>
        <dbReference type="Proteomes" id="UP000023152"/>
    </source>
</evidence>